<keyword evidence="2" id="KW-1185">Reference proteome</keyword>
<reference evidence="2" key="1">
    <citation type="journal article" date="2019" name="bioRxiv">
        <title>Genomics, evolutionary history and diagnostics of the Alternaria alternata species group including apple and Asian pear pathotypes.</title>
        <authorList>
            <person name="Armitage A.D."/>
            <person name="Cockerton H.M."/>
            <person name="Sreenivasaprasad S."/>
            <person name="Woodhall J.W."/>
            <person name="Lane C.R."/>
            <person name="Harrison R.J."/>
            <person name="Clarkson J.P."/>
        </authorList>
    </citation>
    <scope>NUCLEOTIDE SEQUENCE [LARGE SCALE GENOMIC DNA]</scope>
    <source>
        <strain evidence="2">FERA 635</strain>
    </source>
</reference>
<organism evidence="1 2">
    <name type="scientific">Alternaria tenuissima</name>
    <dbReference type="NCBI Taxonomy" id="119927"/>
    <lineage>
        <taxon>Eukaryota</taxon>
        <taxon>Fungi</taxon>
        <taxon>Dikarya</taxon>
        <taxon>Ascomycota</taxon>
        <taxon>Pezizomycotina</taxon>
        <taxon>Dothideomycetes</taxon>
        <taxon>Pleosporomycetidae</taxon>
        <taxon>Pleosporales</taxon>
        <taxon>Pleosporineae</taxon>
        <taxon>Pleosporaceae</taxon>
        <taxon>Alternaria</taxon>
        <taxon>Alternaria sect. Alternaria</taxon>
        <taxon>Alternaria alternata complex</taxon>
    </lineage>
</organism>
<dbReference type="EMBL" id="PDXF01000009">
    <property type="protein sequence ID" value="RYO05192.1"/>
    <property type="molecule type" value="Genomic_DNA"/>
</dbReference>
<gene>
    <name evidence="1" type="ORF">AA0119_g3642</name>
</gene>
<comment type="caution">
    <text evidence="1">The sequence shown here is derived from an EMBL/GenBank/DDBJ whole genome shotgun (WGS) entry which is preliminary data.</text>
</comment>
<name>A0ABY0GL55_9PLEO</name>
<proteinExistence type="predicted"/>
<evidence type="ECO:0000313" key="2">
    <source>
        <dbReference type="Proteomes" id="UP000293195"/>
    </source>
</evidence>
<sequence>MYGTKCITVPLEPKLGNGIILALDTKIRGSKRKE</sequence>
<evidence type="ECO:0000313" key="1">
    <source>
        <dbReference type="EMBL" id="RYO05192.1"/>
    </source>
</evidence>
<dbReference type="Proteomes" id="UP000293195">
    <property type="component" value="Unassembled WGS sequence"/>
</dbReference>
<protein>
    <submittedName>
        <fullName evidence="1">Uncharacterized protein</fullName>
    </submittedName>
</protein>
<accession>A0ABY0GL55</accession>